<evidence type="ECO:0000259" key="4">
    <source>
        <dbReference type="Pfam" id="PF13511"/>
    </source>
</evidence>
<organism evidence="5 6">
    <name type="scientific">Desulfosudis oleivorans (strain DSM 6200 / JCM 39069 / Hxd3)</name>
    <name type="common">Desulfococcus oleovorans</name>
    <dbReference type="NCBI Taxonomy" id="96561"/>
    <lineage>
        <taxon>Bacteria</taxon>
        <taxon>Pseudomonadati</taxon>
        <taxon>Thermodesulfobacteriota</taxon>
        <taxon>Desulfobacteria</taxon>
        <taxon>Desulfobacterales</taxon>
        <taxon>Desulfosudaceae</taxon>
        <taxon>Desulfosudis</taxon>
    </lineage>
</organism>
<dbReference type="AlphaFoldDB" id="A8ZTN1"/>
<dbReference type="HOGENOM" id="CLU_1459094_0_0_7"/>
<dbReference type="Proteomes" id="UP000008561">
    <property type="component" value="Chromosome"/>
</dbReference>
<dbReference type="KEGG" id="dol:Dole_0485"/>
<accession>A8ZTN1</accession>
<evidence type="ECO:0000313" key="5">
    <source>
        <dbReference type="EMBL" id="ABW66295.1"/>
    </source>
</evidence>
<dbReference type="InterPro" id="IPR025392">
    <property type="entry name" value="DUF4124"/>
</dbReference>
<feature type="region of interest" description="Disordered" evidence="2">
    <location>
        <begin position="56"/>
        <end position="99"/>
    </location>
</feature>
<evidence type="ECO:0000256" key="2">
    <source>
        <dbReference type="SAM" id="MobiDB-lite"/>
    </source>
</evidence>
<feature type="compositionally biased region" description="Polar residues" evidence="2">
    <location>
        <begin position="81"/>
        <end position="93"/>
    </location>
</feature>
<feature type="domain" description="DUF4124" evidence="4">
    <location>
        <begin position="14"/>
        <end position="69"/>
    </location>
</feature>
<feature type="coiled-coil region" evidence="1">
    <location>
        <begin position="101"/>
        <end position="186"/>
    </location>
</feature>
<keyword evidence="3" id="KW-0732">Signal</keyword>
<name>A8ZTN1_DESOH</name>
<dbReference type="OrthoDB" id="5396039at2"/>
<evidence type="ECO:0000256" key="1">
    <source>
        <dbReference type="SAM" id="Coils"/>
    </source>
</evidence>
<keyword evidence="6" id="KW-1185">Reference proteome</keyword>
<feature type="signal peptide" evidence="3">
    <location>
        <begin position="1"/>
        <end position="24"/>
    </location>
</feature>
<proteinExistence type="predicted"/>
<sequence length="208" mass="23889">MKYRIWTTMFFIAVWCLAPGTASADIYKYVDESGRVHYTNNPDSIPKAAHETVVVDQEVESRSPDPAQPQEMAPEEGAPQETDTPLTRISQQRNHLHTERKNALVKRQQALNEERQALQAENTRLETLRRTANTRAEIERYNAEVEQYNQRTAAYQAQKNAYQQEKELFQKEVEAYQAELKKTLEATLEKMEKSPSQPAASPPPEETP</sequence>
<dbReference type="eggNOG" id="ENOG5033EZD">
    <property type="taxonomic scope" value="Bacteria"/>
</dbReference>
<dbReference type="RefSeq" id="WP_012173914.1">
    <property type="nucleotide sequence ID" value="NC_009943.1"/>
</dbReference>
<feature type="chain" id="PRO_5002734846" description="DUF4124 domain-containing protein" evidence="3">
    <location>
        <begin position="25"/>
        <end position="208"/>
    </location>
</feature>
<reference evidence="5 6" key="1">
    <citation type="submission" date="2007-10" db="EMBL/GenBank/DDBJ databases">
        <title>Complete sequence of Desulfococcus oleovorans Hxd3.</title>
        <authorList>
            <consortium name="US DOE Joint Genome Institute"/>
            <person name="Copeland A."/>
            <person name="Lucas S."/>
            <person name="Lapidus A."/>
            <person name="Barry K."/>
            <person name="Glavina del Rio T."/>
            <person name="Dalin E."/>
            <person name="Tice H."/>
            <person name="Pitluck S."/>
            <person name="Kiss H."/>
            <person name="Brettin T."/>
            <person name="Bruce D."/>
            <person name="Detter J.C."/>
            <person name="Han C."/>
            <person name="Schmutz J."/>
            <person name="Larimer F."/>
            <person name="Land M."/>
            <person name="Hauser L."/>
            <person name="Kyrpides N."/>
            <person name="Kim E."/>
            <person name="Wawrik B."/>
            <person name="Richardson P."/>
        </authorList>
    </citation>
    <scope>NUCLEOTIDE SEQUENCE [LARGE SCALE GENOMIC DNA]</scope>
    <source>
        <strain evidence="6">DSM 6200 / JCM 39069 / Hxd3</strain>
    </source>
</reference>
<keyword evidence="1" id="KW-0175">Coiled coil</keyword>
<evidence type="ECO:0000313" key="6">
    <source>
        <dbReference type="Proteomes" id="UP000008561"/>
    </source>
</evidence>
<evidence type="ECO:0000256" key="3">
    <source>
        <dbReference type="SAM" id="SignalP"/>
    </source>
</evidence>
<dbReference type="Gene3D" id="6.10.250.2200">
    <property type="match status" value="1"/>
</dbReference>
<gene>
    <name evidence="5" type="ordered locus">Dole_0485</name>
</gene>
<protein>
    <recommendedName>
        <fullName evidence="4">DUF4124 domain-containing protein</fullName>
    </recommendedName>
</protein>
<dbReference type="EMBL" id="CP000859">
    <property type="protein sequence ID" value="ABW66295.1"/>
    <property type="molecule type" value="Genomic_DNA"/>
</dbReference>
<dbReference type="Pfam" id="PF13511">
    <property type="entry name" value="DUF4124"/>
    <property type="match status" value="1"/>
</dbReference>
<feature type="region of interest" description="Disordered" evidence="2">
    <location>
        <begin position="186"/>
        <end position="208"/>
    </location>
</feature>